<dbReference type="OMA" id="SFRPADY"/>
<evidence type="ECO:0000313" key="2">
    <source>
        <dbReference type="EMBL" id="EAU84165.2"/>
    </source>
</evidence>
<organism evidence="2 3">
    <name type="scientific">Coprinopsis cinerea (strain Okayama-7 / 130 / ATCC MYA-4618 / FGSC 9003)</name>
    <name type="common">Inky cap fungus</name>
    <name type="synonym">Hormographiella aspergillata</name>
    <dbReference type="NCBI Taxonomy" id="240176"/>
    <lineage>
        <taxon>Eukaryota</taxon>
        <taxon>Fungi</taxon>
        <taxon>Dikarya</taxon>
        <taxon>Basidiomycota</taxon>
        <taxon>Agaricomycotina</taxon>
        <taxon>Agaricomycetes</taxon>
        <taxon>Agaricomycetidae</taxon>
        <taxon>Agaricales</taxon>
        <taxon>Agaricineae</taxon>
        <taxon>Psathyrellaceae</taxon>
        <taxon>Coprinopsis</taxon>
    </lineage>
</organism>
<dbReference type="VEuPathDB" id="FungiDB:CC1G_08706"/>
<keyword evidence="1" id="KW-0732">Signal</keyword>
<dbReference type="Proteomes" id="UP000001861">
    <property type="component" value="Unassembled WGS sequence"/>
</dbReference>
<accession>A8NZJ0</accession>
<keyword evidence="3" id="KW-1185">Reference proteome</keyword>
<reference evidence="2 3" key="1">
    <citation type="journal article" date="2010" name="Proc. Natl. Acad. Sci. U.S.A.">
        <title>Insights into evolution of multicellular fungi from the assembled chromosomes of the mushroom Coprinopsis cinerea (Coprinus cinereus).</title>
        <authorList>
            <person name="Stajich J.E."/>
            <person name="Wilke S.K."/>
            <person name="Ahren D."/>
            <person name="Au C.H."/>
            <person name="Birren B.W."/>
            <person name="Borodovsky M."/>
            <person name="Burns C."/>
            <person name="Canback B."/>
            <person name="Casselton L.A."/>
            <person name="Cheng C.K."/>
            <person name="Deng J."/>
            <person name="Dietrich F.S."/>
            <person name="Fargo D.C."/>
            <person name="Farman M.L."/>
            <person name="Gathman A.C."/>
            <person name="Goldberg J."/>
            <person name="Guigo R."/>
            <person name="Hoegger P.J."/>
            <person name="Hooker J.B."/>
            <person name="Huggins A."/>
            <person name="James T.Y."/>
            <person name="Kamada T."/>
            <person name="Kilaru S."/>
            <person name="Kodira C."/>
            <person name="Kues U."/>
            <person name="Kupfer D."/>
            <person name="Kwan H.S."/>
            <person name="Lomsadze A."/>
            <person name="Li W."/>
            <person name="Lilly W.W."/>
            <person name="Ma L.J."/>
            <person name="Mackey A.J."/>
            <person name="Manning G."/>
            <person name="Martin F."/>
            <person name="Muraguchi H."/>
            <person name="Natvig D.O."/>
            <person name="Palmerini H."/>
            <person name="Ramesh M.A."/>
            <person name="Rehmeyer C.J."/>
            <person name="Roe B.A."/>
            <person name="Shenoy N."/>
            <person name="Stanke M."/>
            <person name="Ter-Hovhannisyan V."/>
            <person name="Tunlid A."/>
            <person name="Velagapudi R."/>
            <person name="Vision T.J."/>
            <person name="Zeng Q."/>
            <person name="Zolan M.E."/>
            <person name="Pukkila P.J."/>
        </authorList>
    </citation>
    <scope>NUCLEOTIDE SEQUENCE [LARGE SCALE GENOMIC DNA]</scope>
    <source>
        <strain evidence="3">Okayama-7 / 130 / ATCC MYA-4618 / FGSC 9003</strain>
    </source>
</reference>
<dbReference type="AlphaFoldDB" id="A8NZJ0"/>
<dbReference type="HOGENOM" id="CLU_105533_0_0_1"/>
<dbReference type="KEGG" id="cci:CC1G_08706"/>
<dbReference type="RefSeq" id="XP_001837693.2">
    <property type="nucleotide sequence ID" value="XM_001837641.2"/>
</dbReference>
<dbReference type="InParanoid" id="A8NZJ0"/>
<dbReference type="OrthoDB" id="3268696at2759"/>
<feature type="chain" id="PRO_5002726680" evidence="1">
    <location>
        <begin position="23"/>
        <end position="166"/>
    </location>
</feature>
<name>A8NZJ0_COPC7</name>
<evidence type="ECO:0000256" key="1">
    <source>
        <dbReference type="SAM" id="SignalP"/>
    </source>
</evidence>
<sequence length="166" mass="18841">MQAAIRRGGVIWRLAITTLGLADVQNVVGCGGVLSTRIPDYDGEYVEDGLTARELDLICGAYMCIDSGTGHTAIKSWWPLARAYERSDCGENYGHWCDRTEAWYLKRLHDIENAVENFDQPLAFQQWKSLQRGLRSIRCFHNSLESSSYDFIARFLEHRPPLTVAV</sequence>
<dbReference type="EMBL" id="AACS02000006">
    <property type="protein sequence ID" value="EAU84165.2"/>
    <property type="molecule type" value="Genomic_DNA"/>
</dbReference>
<feature type="signal peptide" evidence="1">
    <location>
        <begin position="1"/>
        <end position="22"/>
    </location>
</feature>
<evidence type="ECO:0000313" key="3">
    <source>
        <dbReference type="Proteomes" id="UP000001861"/>
    </source>
</evidence>
<gene>
    <name evidence="2" type="ORF">CC1G_08706</name>
</gene>
<dbReference type="GeneID" id="6014255"/>
<protein>
    <submittedName>
        <fullName evidence="2">Uncharacterized protein</fullName>
    </submittedName>
</protein>
<comment type="caution">
    <text evidence="2">The sequence shown here is derived from an EMBL/GenBank/DDBJ whole genome shotgun (WGS) entry which is preliminary data.</text>
</comment>
<proteinExistence type="predicted"/>